<organism evidence="1 2">
    <name type="scientific">Actinomyces graevenitzii C83</name>
    <dbReference type="NCBI Taxonomy" id="435830"/>
    <lineage>
        <taxon>Bacteria</taxon>
        <taxon>Bacillati</taxon>
        <taxon>Actinomycetota</taxon>
        <taxon>Actinomycetes</taxon>
        <taxon>Actinomycetales</taxon>
        <taxon>Actinomycetaceae</taxon>
        <taxon>Actinomyces</taxon>
    </lineage>
</organism>
<keyword evidence="2" id="KW-1185">Reference proteome</keyword>
<dbReference type="Proteomes" id="UP000003822">
    <property type="component" value="Unassembled WGS sequence"/>
</dbReference>
<protein>
    <submittedName>
        <fullName evidence="1">Uncharacterized protein</fullName>
    </submittedName>
</protein>
<proteinExistence type="predicted"/>
<dbReference type="AlphaFoldDB" id="G9PDI6"/>
<dbReference type="EMBL" id="ACRN01000001">
    <property type="protein sequence ID" value="EHM89404.1"/>
    <property type="molecule type" value="Genomic_DNA"/>
</dbReference>
<sequence length="42" mass="4831">MQFAKEFLGLSVSRKLGRLEQAQSTKSPLIPIDKELKQWLSK</sequence>
<reference evidence="1 2" key="1">
    <citation type="submission" date="2011-10" db="EMBL/GenBank/DDBJ databases">
        <title>The Genome Sequence of Actinomyces graevenitzii C83.</title>
        <authorList>
            <consortium name="The Broad Institute Genome Sequencing Platform"/>
            <consortium name="The Broad Institute Genome Sequencing Center for Infectious Disease"/>
            <person name="Earl A."/>
            <person name="Ward D."/>
            <person name="Feldgarden M."/>
            <person name="Gevers D."/>
            <person name="Sibley C.D."/>
            <person name="Field T.R."/>
            <person name="Grinwis M."/>
            <person name="Eshaghurshan C.S."/>
            <person name="Surette M.G."/>
            <person name="Young S.K."/>
            <person name="Zeng Q."/>
            <person name="Gargeya S."/>
            <person name="Fitzgerald M."/>
            <person name="Haas B."/>
            <person name="Abouelleil A."/>
            <person name="Alvarado L."/>
            <person name="Arachchi H.M."/>
            <person name="Berlin A."/>
            <person name="Brown A."/>
            <person name="Chapman S.B."/>
            <person name="Chen Z."/>
            <person name="Dunbar C."/>
            <person name="Freedman E."/>
            <person name="Gearin G."/>
            <person name="Goldberg J."/>
            <person name="Griggs A."/>
            <person name="Gujja S."/>
            <person name="Heiman D."/>
            <person name="Howarth C."/>
            <person name="Larson L."/>
            <person name="Lui A."/>
            <person name="MacDonald P.J.P."/>
            <person name="Montmayeur A."/>
            <person name="Murphy C."/>
            <person name="Neiman D."/>
            <person name="Pearson M."/>
            <person name="Priest M."/>
            <person name="Roberts A."/>
            <person name="Saif S."/>
            <person name="Shea T."/>
            <person name="Shenoy N."/>
            <person name="Sisk P."/>
            <person name="Stolte C."/>
            <person name="Sykes S."/>
            <person name="Wortman J."/>
            <person name="Nusbaum C."/>
            <person name="Birren B."/>
        </authorList>
    </citation>
    <scope>NUCLEOTIDE SEQUENCE [LARGE SCALE GENOMIC DNA]</scope>
    <source>
        <strain evidence="1 2">C83</strain>
    </source>
</reference>
<name>G9PDI6_9ACTO</name>
<dbReference type="HOGENOM" id="CLU_3245897_0_0_11"/>
<accession>G9PDI6</accession>
<evidence type="ECO:0000313" key="2">
    <source>
        <dbReference type="Proteomes" id="UP000003822"/>
    </source>
</evidence>
<evidence type="ECO:0000313" key="1">
    <source>
        <dbReference type="EMBL" id="EHM89404.1"/>
    </source>
</evidence>
<comment type="caution">
    <text evidence="1">The sequence shown here is derived from an EMBL/GenBank/DDBJ whole genome shotgun (WGS) entry which is preliminary data.</text>
</comment>
<dbReference type="STRING" id="435830.HMPREF0045_00069"/>
<gene>
    <name evidence="1" type="ORF">HMPREF0045_00069</name>
</gene>